<dbReference type="KEGG" id="ica:Intca_3024"/>
<evidence type="ECO:0000313" key="11">
    <source>
        <dbReference type="Proteomes" id="UP000008914"/>
    </source>
</evidence>
<dbReference type="SMART" id="SM00448">
    <property type="entry name" value="REC"/>
    <property type="match status" value="1"/>
</dbReference>
<evidence type="ECO:0000259" key="8">
    <source>
        <dbReference type="PROSITE" id="PS50110"/>
    </source>
</evidence>
<keyword evidence="5" id="KW-0804">Transcription</keyword>
<dbReference type="CDD" id="cd00383">
    <property type="entry name" value="trans_reg_C"/>
    <property type="match status" value="1"/>
</dbReference>
<dbReference type="InterPro" id="IPR011006">
    <property type="entry name" value="CheY-like_superfamily"/>
</dbReference>
<dbReference type="FunFam" id="3.40.50.2300:FF:000001">
    <property type="entry name" value="DNA-binding response regulator PhoB"/>
    <property type="match status" value="1"/>
</dbReference>
<dbReference type="Proteomes" id="UP000008914">
    <property type="component" value="Chromosome"/>
</dbReference>
<dbReference type="GO" id="GO:0005829">
    <property type="term" value="C:cytosol"/>
    <property type="evidence" value="ECO:0007669"/>
    <property type="project" value="TreeGrafter"/>
</dbReference>
<dbReference type="FunFam" id="1.10.10.10:FF:000018">
    <property type="entry name" value="DNA-binding response regulator ResD"/>
    <property type="match status" value="1"/>
</dbReference>
<feature type="DNA-binding region" description="OmpR/PhoB-type" evidence="7">
    <location>
        <begin position="147"/>
        <end position="247"/>
    </location>
</feature>
<dbReference type="Pfam" id="PF00072">
    <property type="entry name" value="Response_reg"/>
    <property type="match status" value="1"/>
</dbReference>
<protein>
    <submittedName>
        <fullName evidence="10">Two component transcriptional regulator, winged helix family</fullName>
    </submittedName>
</protein>
<keyword evidence="11" id="KW-1185">Reference proteome</keyword>
<dbReference type="PROSITE" id="PS51755">
    <property type="entry name" value="OMPR_PHOB"/>
    <property type="match status" value="1"/>
</dbReference>
<dbReference type="GO" id="GO:0006355">
    <property type="term" value="P:regulation of DNA-templated transcription"/>
    <property type="evidence" value="ECO:0007669"/>
    <property type="project" value="InterPro"/>
</dbReference>
<dbReference type="InterPro" id="IPR001789">
    <property type="entry name" value="Sig_transdc_resp-reg_receiver"/>
</dbReference>
<dbReference type="SUPFAM" id="SSF52172">
    <property type="entry name" value="CheY-like"/>
    <property type="match status" value="1"/>
</dbReference>
<dbReference type="GO" id="GO:0000156">
    <property type="term" value="F:phosphorelay response regulator activity"/>
    <property type="evidence" value="ECO:0007669"/>
    <property type="project" value="TreeGrafter"/>
</dbReference>
<dbReference type="RefSeq" id="WP_013493826.1">
    <property type="nucleotide sequence ID" value="NC_014830.1"/>
</dbReference>
<dbReference type="GO" id="GO:0000976">
    <property type="term" value="F:transcription cis-regulatory region binding"/>
    <property type="evidence" value="ECO:0007669"/>
    <property type="project" value="TreeGrafter"/>
</dbReference>
<evidence type="ECO:0000256" key="3">
    <source>
        <dbReference type="ARBA" id="ARBA00023015"/>
    </source>
</evidence>
<dbReference type="Gene3D" id="6.10.250.690">
    <property type="match status" value="1"/>
</dbReference>
<dbReference type="Pfam" id="PF00486">
    <property type="entry name" value="Trans_reg_C"/>
    <property type="match status" value="1"/>
</dbReference>
<dbReference type="HOGENOM" id="CLU_000445_30_4_11"/>
<evidence type="ECO:0000256" key="7">
    <source>
        <dbReference type="PROSITE-ProRule" id="PRU01091"/>
    </source>
</evidence>
<evidence type="ECO:0000256" key="5">
    <source>
        <dbReference type="ARBA" id="ARBA00023163"/>
    </source>
</evidence>
<dbReference type="OrthoDB" id="9812490at2"/>
<organism evidence="10 11">
    <name type="scientific">Intrasporangium calvum (strain ATCC 23552 / DSM 43043 / JCM 3097 / NBRC 12989 / NCIMB 10167 / NRRL B-3866 / 7 KIP)</name>
    <dbReference type="NCBI Taxonomy" id="710696"/>
    <lineage>
        <taxon>Bacteria</taxon>
        <taxon>Bacillati</taxon>
        <taxon>Actinomycetota</taxon>
        <taxon>Actinomycetes</taxon>
        <taxon>Micrococcales</taxon>
        <taxon>Intrasporangiaceae</taxon>
        <taxon>Intrasporangium</taxon>
    </lineage>
</organism>
<dbReference type="AlphaFoldDB" id="E6SBI6"/>
<dbReference type="PROSITE" id="PS50110">
    <property type="entry name" value="RESPONSE_REGULATORY"/>
    <property type="match status" value="1"/>
</dbReference>
<dbReference type="GO" id="GO:0032993">
    <property type="term" value="C:protein-DNA complex"/>
    <property type="evidence" value="ECO:0007669"/>
    <property type="project" value="TreeGrafter"/>
</dbReference>
<evidence type="ECO:0000313" key="10">
    <source>
        <dbReference type="EMBL" id="ADU49514.1"/>
    </source>
</evidence>
<evidence type="ECO:0000259" key="9">
    <source>
        <dbReference type="PROSITE" id="PS51755"/>
    </source>
</evidence>
<keyword evidence="4 7" id="KW-0238">DNA-binding</keyword>
<accession>E6SBI6</accession>
<keyword evidence="3" id="KW-0805">Transcription regulation</keyword>
<evidence type="ECO:0000256" key="1">
    <source>
        <dbReference type="ARBA" id="ARBA00022553"/>
    </source>
</evidence>
<dbReference type="EMBL" id="CP002343">
    <property type="protein sequence ID" value="ADU49514.1"/>
    <property type="molecule type" value="Genomic_DNA"/>
</dbReference>
<dbReference type="SUPFAM" id="SSF46894">
    <property type="entry name" value="C-terminal effector domain of the bipartite response regulators"/>
    <property type="match status" value="1"/>
</dbReference>
<feature type="domain" description="Response regulatory" evidence="8">
    <location>
        <begin position="13"/>
        <end position="126"/>
    </location>
</feature>
<evidence type="ECO:0000256" key="2">
    <source>
        <dbReference type="ARBA" id="ARBA00023012"/>
    </source>
</evidence>
<feature type="modified residue" description="4-aspartylphosphate" evidence="6">
    <location>
        <position position="62"/>
    </location>
</feature>
<dbReference type="Gene3D" id="3.40.50.2300">
    <property type="match status" value="1"/>
</dbReference>
<dbReference type="InterPro" id="IPR036388">
    <property type="entry name" value="WH-like_DNA-bd_sf"/>
</dbReference>
<dbReference type="SMART" id="SM00862">
    <property type="entry name" value="Trans_reg_C"/>
    <property type="match status" value="1"/>
</dbReference>
<dbReference type="Gene3D" id="1.10.10.10">
    <property type="entry name" value="Winged helix-like DNA-binding domain superfamily/Winged helix DNA-binding domain"/>
    <property type="match status" value="1"/>
</dbReference>
<dbReference type="PANTHER" id="PTHR48111">
    <property type="entry name" value="REGULATOR OF RPOS"/>
    <property type="match status" value="1"/>
</dbReference>
<dbReference type="InterPro" id="IPR039420">
    <property type="entry name" value="WalR-like"/>
</dbReference>
<keyword evidence="2" id="KW-0902">Two-component regulatory system</keyword>
<feature type="domain" description="OmpR/PhoB-type" evidence="9">
    <location>
        <begin position="147"/>
        <end position="247"/>
    </location>
</feature>
<proteinExistence type="predicted"/>
<dbReference type="eggNOG" id="COG0745">
    <property type="taxonomic scope" value="Bacteria"/>
</dbReference>
<evidence type="ECO:0000256" key="6">
    <source>
        <dbReference type="PROSITE-ProRule" id="PRU00169"/>
    </source>
</evidence>
<sequence length="248" mass="26884">MPNSSRAATTSPRALVVDDEPSLVRVVVGYLQAGGFEVDSAPDGPTALDLARRTDPDVIVLDVGLPGMDGIEVCRTLRTFTDAYVVMLTARADEVDMLIGLAVGADDYITKPFSPRELMARVQTVLRRPRQSAADRPGAAARGSGEEAARVFGALVIDVLAREVSLGGQPVELTRTEFDLLDTLSERPRVAFSRSLLLERIWGGGAWAGDEHLVDVHIGRLRRKLGDDAREAKYIRTIRGIGYRMGEG</sequence>
<dbReference type="PANTHER" id="PTHR48111:SF4">
    <property type="entry name" value="DNA-BINDING DUAL TRANSCRIPTIONAL REGULATOR OMPR"/>
    <property type="match status" value="1"/>
</dbReference>
<reference evidence="10 11" key="1">
    <citation type="journal article" date="2010" name="Stand. Genomic Sci.">
        <title>Complete genome sequence of Intrasporangium calvum type strain (7 KIP).</title>
        <authorList>
            <person name="Del Rio T.G."/>
            <person name="Chertkov O."/>
            <person name="Yasawong M."/>
            <person name="Lucas S."/>
            <person name="Deshpande S."/>
            <person name="Cheng J.F."/>
            <person name="Detter C."/>
            <person name="Tapia R."/>
            <person name="Han C."/>
            <person name="Goodwin L."/>
            <person name="Pitluck S."/>
            <person name="Liolios K."/>
            <person name="Ivanova N."/>
            <person name="Mavromatis K."/>
            <person name="Pati A."/>
            <person name="Chen A."/>
            <person name="Palaniappan K."/>
            <person name="Land M."/>
            <person name="Hauser L."/>
            <person name="Chang Y.J."/>
            <person name="Jeffries C.D."/>
            <person name="Rohde M."/>
            <person name="Pukall R."/>
            <person name="Sikorski J."/>
            <person name="Goker M."/>
            <person name="Woyke T."/>
            <person name="Bristow J."/>
            <person name="Eisen J.A."/>
            <person name="Markowitz V."/>
            <person name="Hugenholtz P."/>
            <person name="Kyrpides N.C."/>
            <person name="Klenk H.P."/>
            <person name="Lapidus A."/>
        </authorList>
    </citation>
    <scope>NUCLEOTIDE SEQUENCE [LARGE SCALE GENOMIC DNA]</scope>
    <source>
        <strain evidence="11">ATCC 23552 / DSM 43043 / JCM 3097 / NBRC 12989 / 7 KIP</strain>
    </source>
</reference>
<dbReference type="STRING" id="710696.Intca_3024"/>
<gene>
    <name evidence="10" type="ordered locus">Intca_3024</name>
</gene>
<dbReference type="InterPro" id="IPR001867">
    <property type="entry name" value="OmpR/PhoB-type_DNA-bd"/>
</dbReference>
<dbReference type="InterPro" id="IPR016032">
    <property type="entry name" value="Sig_transdc_resp-reg_C-effctor"/>
</dbReference>
<evidence type="ECO:0000256" key="4">
    <source>
        <dbReference type="ARBA" id="ARBA00023125"/>
    </source>
</evidence>
<name>E6SBI6_INTC7</name>
<keyword evidence="1 6" id="KW-0597">Phosphoprotein</keyword>